<protein>
    <submittedName>
        <fullName evidence="13">Unannotated protein</fullName>
    </submittedName>
</protein>
<dbReference type="Gene3D" id="3.30.460.20">
    <property type="entry name" value="CorA soluble domain-like"/>
    <property type="match status" value="1"/>
</dbReference>
<comment type="subcellular location">
    <subcellularLocation>
        <location evidence="1">Cell membrane</location>
        <topology evidence="1">Multi-pass membrane protein</topology>
    </subcellularLocation>
</comment>
<dbReference type="Gene3D" id="1.20.58.340">
    <property type="entry name" value="Magnesium transport protein CorA, transmembrane region"/>
    <property type="match status" value="2"/>
</dbReference>
<dbReference type="SUPFAM" id="SSF144083">
    <property type="entry name" value="Magnesium transport protein CorA, transmembrane region"/>
    <property type="match status" value="1"/>
</dbReference>
<evidence type="ECO:0000313" key="13">
    <source>
        <dbReference type="EMBL" id="CAB4599854.1"/>
    </source>
</evidence>
<dbReference type="CDD" id="cd12830">
    <property type="entry name" value="MtCorA-like"/>
    <property type="match status" value="1"/>
</dbReference>
<keyword evidence="9 12" id="KW-0472">Membrane</keyword>
<evidence type="ECO:0000256" key="5">
    <source>
        <dbReference type="ARBA" id="ARBA00022692"/>
    </source>
</evidence>
<feature type="transmembrane region" description="Helical" evidence="12">
    <location>
        <begin position="258"/>
        <end position="277"/>
    </location>
</feature>
<dbReference type="PANTHER" id="PTHR46494">
    <property type="entry name" value="CORA FAMILY METAL ION TRANSPORTER (EUROFUNG)"/>
    <property type="match status" value="1"/>
</dbReference>
<comment type="catalytic activity">
    <reaction evidence="10">
        <text>Mg(2+)(in) = Mg(2+)(out)</text>
        <dbReference type="Rhea" id="RHEA:29827"/>
        <dbReference type="ChEBI" id="CHEBI:18420"/>
    </reaction>
</comment>
<evidence type="ECO:0000256" key="8">
    <source>
        <dbReference type="ARBA" id="ARBA00023065"/>
    </source>
</evidence>
<proteinExistence type="inferred from homology"/>
<keyword evidence="4" id="KW-1003">Cell membrane</keyword>
<dbReference type="FunFam" id="1.20.58.340:FF:000004">
    <property type="entry name" value="Magnesium transport protein CorA"/>
    <property type="match status" value="1"/>
</dbReference>
<gene>
    <name evidence="13" type="ORF">UFOPK1808_00687</name>
</gene>
<evidence type="ECO:0000256" key="4">
    <source>
        <dbReference type="ARBA" id="ARBA00022475"/>
    </source>
</evidence>
<evidence type="ECO:0000256" key="1">
    <source>
        <dbReference type="ARBA" id="ARBA00004651"/>
    </source>
</evidence>
<keyword evidence="3" id="KW-0813">Transport</keyword>
<sequence>MLVDAATYVDGKRIPTYSPHAGQGFSWVGLLDPTIAEIQEYQKVFSLHSLAVEDAVLGRQRPKLDQYQNHSFLILKTAMYNLETSRVDMGDIGVFVGSDFIVIVRHGDAIPMRSIRSDLEKQPERLDDGPTAVLHEVLDRLVDQYIDVALKLEEDVEELEDIVFDDEIPAPSARMYLVKRELLEFRRAVFPLLDPLDFLATKDVAFVSPEYRAMFADVRDHLMKVIDDLNTMNDLMDAALHANLALIQVQQNVDMRKISAWVGIGAVPTMVAGIYGMNFENLPELQWKYGYFVVLGFLAVISGGLFRVFRKNKWL</sequence>
<evidence type="ECO:0000256" key="6">
    <source>
        <dbReference type="ARBA" id="ARBA00022842"/>
    </source>
</evidence>
<keyword evidence="7 12" id="KW-1133">Transmembrane helix</keyword>
<dbReference type="GO" id="GO:0005886">
    <property type="term" value="C:plasma membrane"/>
    <property type="evidence" value="ECO:0007669"/>
    <property type="project" value="UniProtKB-SubCell"/>
</dbReference>
<name>A0A6J6GL71_9ZZZZ</name>
<evidence type="ECO:0000256" key="11">
    <source>
        <dbReference type="ARBA" id="ARBA00045497"/>
    </source>
</evidence>
<evidence type="ECO:0000256" key="7">
    <source>
        <dbReference type="ARBA" id="ARBA00022989"/>
    </source>
</evidence>
<dbReference type="InterPro" id="IPR002523">
    <property type="entry name" value="MgTranspt_CorA/ZnTranspt_ZntB"/>
</dbReference>
<reference evidence="13" key="1">
    <citation type="submission" date="2020-05" db="EMBL/GenBank/DDBJ databases">
        <authorList>
            <person name="Chiriac C."/>
            <person name="Salcher M."/>
            <person name="Ghai R."/>
            <person name="Kavagutti S V."/>
        </authorList>
    </citation>
    <scope>NUCLEOTIDE SEQUENCE</scope>
</reference>
<dbReference type="PANTHER" id="PTHR46494:SF1">
    <property type="entry name" value="CORA FAMILY METAL ION TRANSPORTER (EUROFUNG)"/>
    <property type="match status" value="1"/>
</dbReference>
<evidence type="ECO:0000256" key="3">
    <source>
        <dbReference type="ARBA" id="ARBA00022448"/>
    </source>
</evidence>
<comment type="similarity">
    <text evidence="2">Belongs to the CorA metal ion transporter (MIT) (TC 1.A.35) family.</text>
</comment>
<evidence type="ECO:0000256" key="2">
    <source>
        <dbReference type="ARBA" id="ARBA00009765"/>
    </source>
</evidence>
<organism evidence="13">
    <name type="scientific">freshwater metagenome</name>
    <dbReference type="NCBI Taxonomy" id="449393"/>
    <lineage>
        <taxon>unclassified sequences</taxon>
        <taxon>metagenomes</taxon>
        <taxon>ecological metagenomes</taxon>
    </lineage>
</organism>
<evidence type="ECO:0000256" key="9">
    <source>
        <dbReference type="ARBA" id="ARBA00023136"/>
    </source>
</evidence>
<dbReference type="GO" id="GO:0000287">
    <property type="term" value="F:magnesium ion binding"/>
    <property type="evidence" value="ECO:0007669"/>
    <property type="project" value="TreeGrafter"/>
</dbReference>
<dbReference type="Pfam" id="PF01544">
    <property type="entry name" value="CorA"/>
    <property type="match status" value="1"/>
</dbReference>
<dbReference type="GO" id="GO:0015095">
    <property type="term" value="F:magnesium ion transmembrane transporter activity"/>
    <property type="evidence" value="ECO:0007669"/>
    <property type="project" value="TreeGrafter"/>
</dbReference>
<dbReference type="EMBL" id="CAEZUL010000062">
    <property type="protein sequence ID" value="CAB4599854.1"/>
    <property type="molecule type" value="Genomic_DNA"/>
</dbReference>
<keyword evidence="6" id="KW-0460">Magnesium</keyword>
<dbReference type="InterPro" id="IPR045861">
    <property type="entry name" value="CorA_cytoplasmic_dom"/>
</dbReference>
<evidence type="ECO:0000256" key="12">
    <source>
        <dbReference type="SAM" id="Phobius"/>
    </source>
</evidence>
<accession>A0A6J6GL71</accession>
<keyword evidence="5 12" id="KW-0812">Transmembrane</keyword>
<dbReference type="GO" id="GO:0050897">
    <property type="term" value="F:cobalt ion binding"/>
    <property type="evidence" value="ECO:0007669"/>
    <property type="project" value="TreeGrafter"/>
</dbReference>
<dbReference type="GO" id="GO:0015087">
    <property type="term" value="F:cobalt ion transmembrane transporter activity"/>
    <property type="evidence" value="ECO:0007669"/>
    <property type="project" value="TreeGrafter"/>
</dbReference>
<keyword evidence="8" id="KW-0406">Ion transport</keyword>
<dbReference type="InterPro" id="IPR045863">
    <property type="entry name" value="CorA_TM1_TM2"/>
</dbReference>
<feature type="transmembrane region" description="Helical" evidence="12">
    <location>
        <begin position="289"/>
        <end position="309"/>
    </location>
</feature>
<comment type="function">
    <text evidence="11">Mediates influx of magnesium ions. Alternates between open and closed states. Activated by low cytoplasmic Mg(2+) levels. Inactive when cytoplasmic Mg(2+) levels are high.</text>
</comment>
<dbReference type="SUPFAM" id="SSF143865">
    <property type="entry name" value="CorA soluble domain-like"/>
    <property type="match status" value="1"/>
</dbReference>
<dbReference type="AlphaFoldDB" id="A0A6J6GL71"/>
<evidence type="ECO:0000256" key="10">
    <source>
        <dbReference type="ARBA" id="ARBA00034269"/>
    </source>
</evidence>